<feature type="transmembrane region" description="Helical" evidence="6">
    <location>
        <begin position="47"/>
        <end position="69"/>
    </location>
</feature>
<evidence type="ECO:0000256" key="6">
    <source>
        <dbReference type="SAM" id="Phobius"/>
    </source>
</evidence>
<keyword evidence="3 6" id="KW-1133">Transmembrane helix</keyword>
<feature type="transmembrane region" description="Helical" evidence="6">
    <location>
        <begin position="20"/>
        <end position="40"/>
    </location>
</feature>
<keyword evidence="2 6" id="KW-0812">Transmembrane</keyword>
<feature type="region of interest" description="Disordered" evidence="5">
    <location>
        <begin position="474"/>
        <end position="497"/>
    </location>
</feature>
<dbReference type="Pfam" id="PF05462">
    <property type="entry name" value="Dicty_CAR"/>
    <property type="match status" value="1"/>
</dbReference>
<dbReference type="Proteomes" id="UP000800094">
    <property type="component" value="Unassembled WGS sequence"/>
</dbReference>
<evidence type="ECO:0000256" key="1">
    <source>
        <dbReference type="ARBA" id="ARBA00004141"/>
    </source>
</evidence>
<reference evidence="8" key="1">
    <citation type="journal article" date="2020" name="Stud. Mycol.">
        <title>101 Dothideomycetes genomes: a test case for predicting lifestyles and emergence of pathogens.</title>
        <authorList>
            <person name="Haridas S."/>
            <person name="Albert R."/>
            <person name="Binder M."/>
            <person name="Bloem J."/>
            <person name="Labutti K."/>
            <person name="Salamov A."/>
            <person name="Andreopoulos B."/>
            <person name="Baker S."/>
            <person name="Barry K."/>
            <person name="Bills G."/>
            <person name="Bluhm B."/>
            <person name="Cannon C."/>
            <person name="Castanera R."/>
            <person name="Culley D."/>
            <person name="Daum C."/>
            <person name="Ezra D."/>
            <person name="Gonzalez J."/>
            <person name="Henrissat B."/>
            <person name="Kuo A."/>
            <person name="Liang C."/>
            <person name="Lipzen A."/>
            <person name="Lutzoni F."/>
            <person name="Magnuson J."/>
            <person name="Mondo S."/>
            <person name="Nolan M."/>
            <person name="Ohm R."/>
            <person name="Pangilinan J."/>
            <person name="Park H.-J."/>
            <person name="Ramirez L."/>
            <person name="Alfaro M."/>
            <person name="Sun H."/>
            <person name="Tritt A."/>
            <person name="Yoshinaga Y."/>
            <person name="Zwiers L.-H."/>
            <person name="Turgeon B."/>
            <person name="Goodwin S."/>
            <person name="Spatafora J."/>
            <person name="Crous P."/>
            <person name="Grigoriev I."/>
        </authorList>
    </citation>
    <scope>NUCLEOTIDE SEQUENCE</scope>
    <source>
        <strain evidence="8">CBS 122368</strain>
    </source>
</reference>
<evidence type="ECO:0000256" key="3">
    <source>
        <dbReference type="ARBA" id="ARBA00022989"/>
    </source>
</evidence>
<evidence type="ECO:0000259" key="7">
    <source>
        <dbReference type="PROSITE" id="PS50261"/>
    </source>
</evidence>
<evidence type="ECO:0000313" key="8">
    <source>
        <dbReference type="EMBL" id="KAF2254409.1"/>
    </source>
</evidence>
<protein>
    <recommendedName>
        <fullName evidence="7">G-protein coupled receptors family 2 profile 2 domain-containing protein</fullName>
    </recommendedName>
</protein>
<dbReference type="PANTHER" id="PTHR23112">
    <property type="entry name" value="G PROTEIN-COUPLED RECEPTOR 157-RELATED"/>
    <property type="match status" value="1"/>
</dbReference>
<feature type="transmembrane region" description="Helical" evidence="6">
    <location>
        <begin position="171"/>
        <end position="190"/>
    </location>
</feature>
<gene>
    <name evidence="8" type="ORF">BU26DRAFT_559104</name>
</gene>
<proteinExistence type="predicted"/>
<evidence type="ECO:0000256" key="5">
    <source>
        <dbReference type="SAM" id="MobiDB-lite"/>
    </source>
</evidence>
<dbReference type="GeneID" id="54585990"/>
<feature type="transmembrane region" description="Helical" evidence="6">
    <location>
        <begin position="352"/>
        <end position="373"/>
    </location>
</feature>
<evidence type="ECO:0000256" key="4">
    <source>
        <dbReference type="ARBA" id="ARBA00023136"/>
    </source>
</evidence>
<name>A0A6A6IVF3_9PLEO</name>
<dbReference type="OrthoDB" id="18453at2759"/>
<sequence length="497" mass="55959">MGALTARQLAAIQASERTMSILSIVGSLFIITTFSRWHYFRKPINRLVFYASFGNLMCNVATLISLSALPRPPNHFSSLCEFQGILIQWFMMADSLWVFCMALNVMLVFFYNYDSRQLRHLEKWYLLFSYGLPGIPAIVYIILDHVGPQRIIGPATIWCWVSAEVEWMRLAFFYGPVWVVVCATLSIYIVTGRKIFKKRAELRSFSKRASDPEAKATTLSNPFTAGDLRNIKVETELKVETHTTLEQDSAPTTLICGNESRSSFASTRHLSNSMEASGSAEPRFSRVKCGASSPLGAEVTVPKSVNEPDTGYRATAFSTNQVSGAEIKAPRLLSIGTGNPNRRRNAAMEGNAAAWGYFKVAFLMFTALFIVWVPSTVNRLQQFIHRDNAVYGLNLASAMVLPLQGFWNSMVYISTTWPECKRAFAETMDFLSRDRRARRPVSYENDVDYKCNANETREFGPAISLHRMTSISDSESSHLPRVSSTEMMKSPVSHHER</sequence>
<dbReference type="PANTHER" id="PTHR23112:SF0">
    <property type="entry name" value="TRANSMEMBRANE PROTEIN 116"/>
    <property type="match status" value="1"/>
</dbReference>
<dbReference type="EMBL" id="ML987190">
    <property type="protein sequence ID" value="KAF2254409.1"/>
    <property type="molecule type" value="Genomic_DNA"/>
</dbReference>
<feature type="transmembrane region" description="Helical" evidence="6">
    <location>
        <begin position="89"/>
        <end position="112"/>
    </location>
</feature>
<evidence type="ECO:0000313" key="9">
    <source>
        <dbReference type="Proteomes" id="UP000800094"/>
    </source>
</evidence>
<dbReference type="GO" id="GO:0007166">
    <property type="term" value="P:cell surface receptor signaling pathway"/>
    <property type="evidence" value="ECO:0007669"/>
    <property type="project" value="InterPro"/>
</dbReference>
<feature type="transmembrane region" description="Helical" evidence="6">
    <location>
        <begin position="393"/>
        <end position="413"/>
    </location>
</feature>
<organism evidence="8 9">
    <name type="scientific">Trematosphaeria pertusa</name>
    <dbReference type="NCBI Taxonomy" id="390896"/>
    <lineage>
        <taxon>Eukaryota</taxon>
        <taxon>Fungi</taxon>
        <taxon>Dikarya</taxon>
        <taxon>Ascomycota</taxon>
        <taxon>Pezizomycotina</taxon>
        <taxon>Dothideomycetes</taxon>
        <taxon>Pleosporomycetidae</taxon>
        <taxon>Pleosporales</taxon>
        <taxon>Massarineae</taxon>
        <taxon>Trematosphaeriaceae</taxon>
        <taxon>Trematosphaeria</taxon>
    </lineage>
</organism>
<dbReference type="GO" id="GO:0007189">
    <property type="term" value="P:adenylate cyclase-activating G protein-coupled receptor signaling pathway"/>
    <property type="evidence" value="ECO:0007669"/>
    <property type="project" value="TreeGrafter"/>
</dbReference>
<accession>A0A6A6IVF3</accession>
<dbReference type="Gene3D" id="1.20.1070.10">
    <property type="entry name" value="Rhodopsin 7-helix transmembrane proteins"/>
    <property type="match status" value="1"/>
</dbReference>
<feature type="transmembrane region" description="Helical" evidence="6">
    <location>
        <begin position="124"/>
        <end position="143"/>
    </location>
</feature>
<dbReference type="RefSeq" id="XP_033689413.1">
    <property type="nucleotide sequence ID" value="XM_033832660.1"/>
</dbReference>
<dbReference type="GO" id="GO:0005886">
    <property type="term" value="C:plasma membrane"/>
    <property type="evidence" value="ECO:0007669"/>
    <property type="project" value="TreeGrafter"/>
</dbReference>
<evidence type="ECO:0000256" key="2">
    <source>
        <dbReference type="ARBA" id="ARBA00022692"/>
    </source>
</evidence>
<dbReference type="AlphaFoldDB" id="A0A6A6IVF3"/>
<feature type="domain" description="G-protein coupled receptors family 2 profile 2" evidence="7">
    <location>
        <begin position="9"/>
        <end position="199"/>
    </location>
</feature>
<dbReference type="SUPFAM" id="SSF81321">
    <property type="entry name" value="Family A G protein-coupled receptor-like"/>
    <property type="match status" value="1"/>
</dbReference>
<dbReference type="PROSITE" id="PS50261">
    <property type="entry name" value="G_PROTEIN_RECEP_F2_4"/>
    <property type="match status" value="1"/>
</dbReference>
<keyword evidence="4 6" id="KW-0472">Membrane</keyword>
<keyword evidence="9" id="KW-1185">Reference proteome</keyword>
<comment type="subcellular location">
    <subcellularLocation>
        <location evidence="1">Membrane</location>
        <topology evidence="1">Multi-pass membrane protein</topology>
    </subcellularLocation>
</comment>
<dbReference type="InterPro" id="IPR017981">
    <property type="entry name" value="GPCR_2-like_7TM"/>
</dbReference>
<dbReference type="GO" id="GO:0004930">
    <property type="term" value="F:G protein-coupled receptor activity"/>
    <property type="evidence" value="ECO:0007669"/>
    <property type="project" value="TreeGrafter"/>
</dbReference>